<dbReference type="Proteomes" id="UP000605148">
    <property type="component" value="Unassembled WGS sequence"/>
</dbReference>
<gene>
    <name evidence="1" type="ORF">GCM10011316_36360</name>
</gene>
<dbReference type="InterPro" id="IPR029044">
    <property type="entry name" value="Nucleotide-diphossugar_trans"/>
</dbReference>
<sequence>MEHNAVTHEETGALPARLFCFWTGDNPMSDDRKRCLDSLRNTGFEVNLVTPANLDGWLVAGHPLHRAYPHLSAVHRSDYLRAYFMHHHGGGYADIKMTRESWLPSLDRLSENPGALGIGYTEKSAKGVAHVHRHRLQGKPYLSDQPVSRLKAWITYRRLRLNWRSLIGSCAYILRPNTPLTSAWISTINARLDIAEPDLRESPADDPRAKREAGRNQADGYPLPWSFICADVFHPLVYEYRNQILHGLPTPSFKNYL</sequence>
<keyword evidence="2" id="KW-1185">Reference proteome</keyword>
<comment type="caution">
    <text evidence="1">The sequence shown here is derived from an EMBL/GenBank/DDBJ whole genome shotgun (WGS) entry which is preliminary data.</text>
</comment>
<dbReference type="AlphaFoldDB" id="A0A916TN34"/>
<reference evidence="1" key="2">
    <citation type="submission" date="2020-09" db="EMBL/GenBank/DDBJ databases">
        <authorList>
            <person name="Sun Q."/>
            <person name="Zhou Y."/>
        </authorList>
    </citation>
    <scope>NUCLEOTIDE SEQUENCE</scope>
    <source>
        <strain evidence="1">CGMCC 1.12426</strain>
    </source>
</reference>
<proteinExistence type="predicted"/>
<accession>A0A916TN34</accession>
<evidence type="ECO:0000313" key="1">
    <source>
        <dbReference type="EMBL" id="GGB61097.1"/>
    </source>
</evidence>
<protein>
    <recommendedName>
        <fullName evidence="3">Capsular polysaccharide synthesis protein</fullName>
    </recommendedName>
</protein>
<name>A0A916TN34_9HYPH</name>
<organism evidence="1 2">
    <name type="scientific">Roseibium aquae</name>
    <dbReference type="NCBI Taxonomy" id="1323746"/>
    <lineage>
        <taxon>Bacteria</taxon>
        <taxon>Pseudomonadati</taxon>
        <taxon>Pseudomonadota</taxon>
        <taxon>Alphaproteobacteria</taxon>
        <taxon>Hyphomicrobiales</taxon>
        <taxon>Stappiaceae</taxon>
        <taxon>Roseibium</taxon>
    </lineage>
</organism>
<dbReference type="EMBL" id="BMFA01000014">
    <property type="protein sequence ID" value="GGB61097.1"/>
    <property type="molecule type" value="Genomic_DNA"/>
</dbReference>
<evidence type="ECO:0000313" key="2">
    <source>
        <dbReference type="Proteomes" id="UP000605148"/>
    </source>
</evidence>
<dbReference type="RefSeq" id="WP_150497578.1">
    <property type="nucleotide sequence ID" value="NZ_BMFA01000014.1"/>
</dbReference>
<dbReference type="Gene3D" id="3.90.550.20">
    <property type="match status" value="1"/>
</dbReference>
<dbReference type="OrthoDB" id="1259853at2"/>
<reference evidence="1" key="1">
    <citation type="journal article" date="2014" name="Int. J. Syst. Evol. Microbiol.">
        <title>Complete genome sequence of Corynebacterium casei LMG S-19264T (=DSM 44701T), isolated from a smear-ripened cheese.</title>
        <authorList>
            <consortium name="US DOE Joint Genome Institute (JGI-PGF)"/>
            <person name="Walter F."/>
            <person name="Albersmeier A."/>
            <person name="Kalinowski J."/>
            <person name="Ruckert C."/>
        </authorList>
    </citation>
    <scope>NUCLEOTIDE SEQUENCE</scope>
    <source>
        <strain evidence="1">CGMCC 1.12426</strain>
    </source>
</reference>
<dbReference type="SUPFAM" id="SSF53448">
    <property type="entry name" value="Nucleotide-diphospho-sugar transferases"/>
    <property type="match status" value="1"/>
</dbReference>
<evidence type="ECO:0008006" key="3">
    <source>
        <dbReference type="Google" id="ProtNLM"/>
    </source>
</evidence>